<evidence type="ECO:0000256" key="15">
    <source>
        <dbReference type="ARBA" id="ARBA00034128"/>
    </source>
</evidence>
<evidence type="ECO:0000256" key="12">
    <source>
        <dbReference type="ARBA" id="ARBA00031690"/>
    </source>
</evidence>
<accession>A0A1M2VZN2</accession>
<evidence type="ECO:0000256" key="6">
    <source>
        <dbReference type="ARBA" id="ARBA00022490"/>
    </source>
</evidence>
<name>A0A1M2VZN2_TRAPU</name>
<evidence type="ECO:0000256" key="5">
    <source>
        <dbReference type="ARBA" id="ARBA00021915"/>
    </source>
</evidence>
<dbReference type="OMA" id="WTPRHGM"/>
<evidence type="ECO:0000256" key="3">
    <source>
        <dbReference type="ARBA" id="ARBA00010173"/>
    </source>
</evidence>
<comment type="catalytic activity">
    <reaction evidence="16">
        <text>L-histidyl-[translation elongation factor 2] + S-adenosyl-L-methionine = 2-[(3S)-amino-3-carboxypropyl]-L-histidyl-[translation elongation factor 2] + S-methyl-5'-thioadenosine + H(+)</text>
        <dbReference type="Rhea" id="RHEA:36783"/>
        <dbReference type="Rhea" id="RHEA-COMP:9748"/>
        <dbReference type="Rhea" id="RHEA-COMP:9749"/>
        <dbReference type="ChEBI" id="CHEBI:15378"/>
        <dbReference type="ChEBI" id="CHEBI:17509"/>
        <dbReference type="ChEBI" id="CHEBI:29979"/>
        <dbReference type="ChEBI" id="CHEBI:59789"/>
        <dbReference type="ChEBI" id="CHEBI:73995"/>
        <dbReference type="EC" id="2.5.1.108"/>
    </reaction>
</comment>
<comment type="function">
    <text evidence="17">Catalyzes the first step of diphthamide biosynthesis, a post-translational modification of histidine which occurs in elongation factor 2. DPH1 and DPH2 transfer a 3-amino-3-carboxypropyl (ACP) group from S-adenosyl-L-methionine (SAM) to a histidine residue, the reaction is assisted by a reduction system comprising DPH3 and a NADH-dependent reductase, predominantly CBR1.</text>
</comment>
<feature type="region of interest" description="Disordered" evidence="18">
    <location>
        <begin position="1"/>
        <end position="45"/>
    </location>
</feature>
<evidence type="ECO:0000313" key="20">
    <source>
        <dbReference type="Proteomes" id="UP000184267"/>
    </source>
</evidence>
<comment type="cofactor">
    <cofactor evidence="1">
        <name>[4Fe-4S] cluster</name>
        <dbReference type="ChEBI" id="CHEBI:49883"/>
    </cofactor>
</comment>
<dbReference type="InterPro" id="IPR042265">
    <property type="entry name" value="DPH1/DPH2_3"/>
</dbReference>
<protein>
    <recommendedName>
        <fullName evidence="5">2-(3-amino-3-carboxypropyl)histidine synthase subunit 1</fullName>
        <ecNumber evidence="4">2.5.1.108</ecNumber>
    </recommendedName>
    <alternativeName>
        <fullName evidence="13">Diphthamide biosynthesis protein 1</fullName>
    </alternativeName>
    <alternativeName>
        <fullName evidence="14">Diphtheria toxin resistance protein 1</fullName>
    </alternativeName>
    <alternativeName>
        <fullName evidence="12">S-adenosyl-L-methionine:L-histidine 3-amino-3-carboxypropyltransferase 1</fullName>
    </alternativeName>
</protein>
<evidence type="ECO:0000256" key="9">
    <source>
        <dbReference type="ARBA" id="ARBA00022723"/>
    </source>
</evidence>
<evidence type="ECO:0000256" key="11">
    <source>
        <dbReference type="ARBA" id="ARBA00023014"/>
    </source>
</evidence>
<keyword evidence="20" id="KW-1185">Reference proteome</keyword>
<dbReference type="EMBL" id="MNAD01000428">
    <property type="protein sequence ID" value="OJT13081.1"/>
    <property type="molecule type" value="Genomic_DNA"/>
</dbReference>
<dbReference type="Gene3D" id="3.40.50.11850">
    <property type="entry name" value="Diphthamide synthesis DPH1/DPH2 domain 2"/>
    <property type="match status" value="1"/>
</dbReference>
<comment type="caution">
    <text evidence="19">The sequence shown here is derived from an EMBL/GenBank/DDBJ whole genome shotgun (WGS) entry which is preliminary data.</text>
</comment>
<dbReference type="Gene3D" id="3.40.50.11860">
    <property type="entry name" value="Diphthamide synthesis DPH1/DPH2 domain 3"/>
    <property type="match status" value="1"/>
</dbReference>
<dbReference type="InterPro" id="IPR042263">
    <property type="entry name" value="DPH1/DPH2_1"/>
</dbReference>
<comment type="subunit">
    <text evidence="15">Component of the 2-(3-amino-3-carboxypropyl)histidine synthase complex composed of DPH1, DPH2, DPH3 and a NADH-dependent reductase, predominantly CBR1.</text>
</comment>
<dbReference type="GO" id="GO:0046872">
    <property type="term" value="F:metal ion binding"/>
    <property type="evidence" value="ECO:0007669"/>
    <property type="project" value="UniProtKB-KW"/>
</dbReference>
<dbReference type="InterPro" id="IPR016435">
    <property type="entry name" value="DPH1/DPH2"/>
</dbReference>
<evidence type="ECO:0000256" key="10">
    <source>
        <dbReference type="ARBA" id="ARBA00023004"/>
    </source>
</evidence>
<dbReference type="InterPro" id="IPR035435">
    <property type="entry name" value="DPH1/DPH2_euk_archaea"/>
</dbReference>
<dbReference type="Gene3D" id="3.40.50.11840">
    <property type="entry name" value="Diphthamide synthesis DPH1/DPH2 domain 1"/>
    <property type="match status" value="1"/>
</dbReference>
<feature type="compositionally biased region" description="Polar residues" evidence="18">
    <location>
        <begin position="209"/>
        <end position="220"/>
    </location>
</feature>
<evidence type="ECO:0000256" key="1">
    <source>
        <dbReference type="ARBA" id="ARBA00001966"/>
    </source>
</evidence>
<evidence type="ECO:0000256" key="17">
    <source>
        <dbReference type="ARBA" id="ARBA00060338"/>
    </source>
</evidence>
<dbReference type="PANTHER" id="PTHR10762:SF1">
    <property type="entry name" value="2-(3-AMINO-3-CARBOXYPROPYL)HISTIDINE SYNTHASE SUBUNIT 1"/>
    <property type="match status" value="1"/>
</dbReference>
<dbReference type="Pfam" id="PF01866">
    <property type="entry name" value="Diphthamide_syn"/>
    <property type="match status" value="3"/>
</dbReference>
<reference evidence="19 20" key="1">
    <citation type="submission" date="2016-10" db="EMBL/GenBank/DDBJ databases">
        <title>Genome sequence of the basidiomycete white-rot fungus Trametes pubescens.</title>
        <authorList>
            <person name="Makela M.R."/>
            <person name="Granchi Z."/>
            <person name="Peng M."/>
            <person name="De Vries R.P."/>
            <person name="Grigoriev I."/>
            <person name="Riley R."/>
            <person name="Hilden K."/>
        </authorList>
    </citation>
    <scope>NUCLEOTIDE SEQUENCE [LARGE SCALE GENOMIC DNA]</scope>
    <source>
        <strain evidence="19 20">FBCC735</strain>
    </source>
</reference>
<feature type="region of interest" description="Disordered" evidence="18">
    <location>
        <begin position="203"/>
        <end position="255"/>
    </location>
</feature>
<evidence type="ECO:0000256" key="18">
    <source>
        <dbReference type="SAM" id="MobiDB-lite"/>
    </source>
</evidence>
<feature type="compositionally biased region" description="Low complexity" evidence="18">
    <location>
        <begin position="7"/>
        <end position="23"/>
    </location>
</feature>
<evidence type="ECO:0000313" key="19">
    <source>
        <dbReference type="EMBL" id="OJT13081.1"/>
    </source>
</evidence>
<feature type="compositionally biased region" description="Low complexity" evidence="18">
    <location>
        <begin position="246"/>
        <end position="255"/>
    </location>
</feature>
<organism evidence="19 20">
    <name type="scientific">Trametes pubescens</name>
    <name type="common">White-rot fungus</name>
    <dbReference type="NCBI Taxonomy" id="154538"/>
    <lineage>
        <taxon>Eukaryota</taxon>
        <taxon>Fungi</taxon>
        <taxon>Dikarya</taxon>
        <taxon>Basidiomycota</taxon>
        <taxon>Agaricomycotina</taxon>
        <taxon>Agaricomycetes</taxon>
        <taxon>Polyporales</taxon>
        <taxon>Polyporaceae</taxon>
        <taxon>Trametes</taxon>
    </lineage>
</organism>
<gene>
    <name evidence="19" type="ORF">TRAPUB_10351</name>
</gene>
<dbReference type="PIRSF" id="PIRSF004967">
    <property type="entry name" value="DPH1"/>
    <property type="match status" value="1"/>
</dbReference>
<evidence type="ECO:0000256" key="14">
    <source>
        <dbReference type="ARBA" id="ARBA00032789"/>
    </source>
</evidence>
<dbReference type="SFLD" id="SFLDS00032">
    <property type="entry name" value="Radical_SAM_3-amino-3-carboxyp"/>
    <property type="match status" value="1"/>
</dbReference>
<comment type="similarity">
    <text evidence="3">Belongs to the DPH1/DPH2 family. DPH1 subfamily.</text>
</comment>
<keyword evidence="6" id="KW-0963">Cytoplasm</keyword>
<dbReference type="OrthoDB" id="1649088at2759"/>
<dbReference type="NCBIfam" id="TIGR00322">
    <property type="entry name" value="diphth2_R"/>
    <property type="match status" value="3"/>
</dbReference>
<sequence length="558" mass="60835">MSEKSVTSNPPATKSASSSSKNASKPRKRFVGSKSATPSKPGYSPVVANQIPPDILNDAQLNVAIKHLPSNYSFEIHKTIHHVRKNHAKMVALQMPEGLQMFACTIADIIERRVYTIVWRFTDALTVIMGDVTYGACCIDDYTAVALGCDMLVHYGHSCLVPIDQTTIKTLYVFVEISIDSSHLLQTIRLNFPSDRQRFHESLLDSEEQNSQIPAGQTLTRGGHLRIEGPESVNQAPQDSTEHLSDPGSSSSTDPTRLALVSTIQFVAALSRLKDDLSVESSDTHDPSGPAGLITSAEGVLDEACQDIGKPRLWTGRYDASIPRSKPLSPGEILGCTAPQLNDVDALLYLGDGRFHLESIMIANPDVPAFRYDPYSKKLTRERYDHVEMRTVRDEAVQTARRSITAHASQLQTTTPVPSPSSSSSPPMWGVILGTLGRQGSFKQLRAITQQLAGAPAPIPYMPILLSELSPAKLALFDPHLAAFVQTSCPRLSIDWGYAFQRPLLSPYETAVAVGKAAGWMAAGEGDSRERARKGGVYPMDFYSAGSPWAVARTKAMY</sequence>
<dbReference type="InterPro" id="IPR042264">
    <property type="entry name" value="DPH1/DPH2_2"/>
</dbReference>
<keyword evidence="10" id="KW-0408">Iron</keyword>
<evidence type="ECO:0000256" key="16">
    <source>
        <dbReference type="ARBA" id="ARBA00048403"/>
    </source>
</evidence>
<dbReference type="EC" id="2.5.1.108" evidence="4"/>
<dbReference type="STRING" id="154538.A0A1M2VZN2"/>
<dbReference type="UniPathway" id="UPA00559"/>
<keyword evidence="9" id="KW-0479">Metal-binding</keyword>
<evidence type="ECO:0000256" key="13">
    <source>
        <dbReference type="ARBA" id="ARBA00032574"/>
    </source>
</evidence>
<evidence type="ECO:0000256" key="7">
    <source>
        <dbReference type="ARBA" id="ARBA00022679"/>
    </source>
</evidence>
<dbReference type="GO" id="GO:0090560">
    <property type="term" value="F:2-(3-amino-3-carboxypropyl)histidine synthase activity"/>
    <property type="evidence" value="ECO:0007669"/>
    <property type="project" value="UniProtKB-EC"/>
</dbReference>
<dbReference type="PANTHER" id="PTHR10762">
    <property type="entry name" value="DIPHTHAMIDE BIOSYNTHESIS PROTEIN"/>
    <property type="match status" value="1"/>
</dbReference>
<evidence type="ECO:0000256" key="2">
    <source>
        <dbReference type="ARBA" id="ARBA00005156"/>
    </source>
</evidence>
<dbReference type="GO" id="GO:0051536">
    <property type="term" value="F:iron-sulfur cluster binding"/>
    <property type="evidence" value="ECO:0007669"/>
    <property type="project" value="UniProtKB-KW"/>
</dbReference>
<evidence type="ECO:0000256" key="8">
    <source>
        <dbReference type="ARBA" id="ARBA00022691"/>
    </source>
</evidence>
<keyword evidence="11" id="KW-0411">Iron-sulfur</keyword>
<evidence type="ECO:0000256" key="4">
    <source>
        <dbReference type="ARBA" id="ARBA00012221"/>
    </source>
</evidence>
<feature type="compositionally biased region" description="Polar residues" evidence="18">
    <location>
        <begin position="405"/>
        <end position="416"/>
    </location>
</feature>
<keyword evidence="8" id="KW-0949">S-adenosyl-L-methionine</keyword>
<dbReference type="FunFam" id="3.40.50.11850:FF:000006">
    <property type="entry name" value="2-(3-amino-3-carboxypropyl)histidine synthase subunit 1"/>
    <property type="match status" value="1"/>
</dbReference>
<feature type="region of interest" description="Disordered" evidence="18">
    <location>
        <begin position="405"/>
        <end position="425"/>
    </location>
</feature>
<dbReference type="Proteomes" id="UP000184267">
    <property type="component" value="Unassembled WGS sequence"/>
</dbReference>
<dbReference type="AlphaFoldDB" id="A0A1M2VZN2"/>
<dbReference type="GO" id="GO:0017183">
    <property type="term" value="P:protein histidyl modification to diphthamide"/>
    <property type="evidence" value="ECO:0007669"/>
    <property type="project" value="UniProtKB-UniPathway"/>
</dbReference>
<dbReference type="FunFam" id="3.40.50.11840:FF:000001">
    <property type="entry name" value="2-(3-amino-3-carboxypropyl)histidine synthase subunit 1"/>
    <property type="match status" value="1"/>
</dbReference>
<proteinExistence type="inferred from homology"/>
<keyword evidence="7" id="KW-0808">Transferase</keyword>
<comment type="pathway">
    <text evidence="2">Protein modification; peptidyl-diphthamide biosynthesis.</text>
</comment>